<evidence type="ECO:0000313" key="3">
    <source>
        <dbReference type="Proteomes" id="UP000294963"/>
    </source>
</evidence>
<feature type="transmembrane region" description="Helical" evidence="1">
    <location>
        <begin position="7"/>
        <end position="28"/>
    </location>
</feature>
<keyword evidence="3" id="KW-1185">Reference proteome</keyword>
<keyword evidence="1" id="KW-0812">Transmembrane</keyword>
<gene>
    <name evidence="2" type="ORF">EC844_105136</name>
</gene>
<dbReference type="AlphaFoldDB" id="A0A4R1XYQ0"/>
<evidence type="ECO:0000313" key="2">
    <source>
        <dbReference type="EMBL" id="TCM68432.1"/>
    </source>
</evidence>
<organism evidence="2 3">
    <name type="scientific">Acinetobacter calcoaceticus</name>
    <dbReference type="NCBI Taxonomy" id="471"/>
    <lineage>
        <taxon>Bacteria</taxon>
        <taxon>Pseudomonadati</taxon>
        <taxon>Pseudomonadota</taxon>
        <taxon>Gammaproteobacteria</taxon>
        <taxon>Moraxellales</taxon>
        <taxon>Moraxellaceae</taxon>
        <taxon>Acinetobacter</taxon>
        <taxon>Acinetobacter calcoaceticus/baumannii complex</taxon>
    </lineage>
</organism>
<dbReference type="Proteomes" id="UP000294963">
    <property type="component" value="Unassembled WGS sequence"/>
</dbReference>
<reference evidence="2 3" key="1">
    <citation type="submission" date="2019-03" db="EMBL/GenBank/DDBJ databases">
        <title>Genomic analyses of the natural microbiome of Caenorhabditis elegans.</title>
        <authorList>
            <person name="Samuel B."/>
        </authorList>
    </citation>
    <scope>NUCLEOTIDE SEQUENCE [LARGE SCALE GENOMIC DNA]</scope>
    <source>
        <strain evidence="2 3">JUb89</strain>
    </source>
</reference>
<evidence type="ECO:0000256" key="1">
    <source>
        <dbReference type="SAM" id="Phobius"/>
    </source>
</evidence>
<protein>
    <submittedName>
        <fullName evidence="2">Uncharacterized protein</fullName>
    </submittedName>
</protein>
<dbReference type="OrthoDB" id="6713266at2"/>
<keyword evidence="1" id="KW-0472">Membrane</keyword>
<feature type="transmembrane region" description="Helical" evidence="1">
    <location>
        <begin position="34"/>
        <end position="56"/>
    </location>
</feature>
<dbReference type="EMBL" id="SLVJ01000005">
    <property type="protein sequence ID" value="TCM68432.1"/>
    <property type="molecule type" value="Genomic_DNA"/>
</dbReference>
<proteinExistence type="predicted"/>
<sequence length="66" mass="7038">MSQSFAIRFAGILLAVLVLVAIGIQLFTTGETTVVMWIFTVPIILAVPVLASVILAKNEEMGMSSN</sequence>
<comment type="caution">
    <text evidence="2">The sequence shown here is derived from an EMBL/GenBank/DDBJ whole genome shotgun (WGS) entry which is preliminary data.</text>
</comment>
<name>A0A4R1XYQ0_ACICA</name>
<keyword evidence="1" id="KW-1133">Transmembrane helix</keyword>
<accession>A0A4R1XYQ0</accession>